<proteinExistence type="predicted"/>
<protein>
    <submittedName>
        <fullName evidence="2">Uncharacterized protein</fullName>
    </submittedName>
</protein>
<feature type="compositionally biased region" description="Polar residues" evidence="1">
    <location>
        <begin position="196"/>
        <end position="205"/>
    </location>
</feature>
<evidence type="ECO:0000256" key="1">
    <source>
        <dbReference type="SAM" id="MobiDB-lite"/>
    </source>
</evidence>
<evidence type="ECO:0000313" key="3">
    <source>
        <dbReference type="Proteomes" id="UP000476176"/>
    </source>
</evidence>
<name>A0A6G0MEC6_9STRA</name>
<dbReference type="Proteomes" id="UP000476176">
    <property type="component" value="Unassembled WGS sequence"/>
</dbReference>
<sequence length="212" mass="24108">MEPHVSPAAQDDRNALPRVLDATLVVRVGEPLGRSRGGWRKEITFDLEEGYAVFREKCLVKFAKVAASPEAAKKRIELHDNSDIYLKRANNDGQSKYVMLTEDNFRSTLEHRWRLLQPEERLVLSAFRFQAFLYVRSSAQPPAQFHRTTAARIKRARVQRMAHEAANAVTFGPITAHHLDIVQARRPDSAPFEVPQDNTTASWTDNEIGPCF</sequence>
<feature type="region of interest" description="Disordered" evidence="1">
    <location>
        <begin position="192"/>
        <end position="212"/>
    </location>
</feature>
<comment type="caution">
    <text evidence="2">The sequence shown here is derived from an EMBL/GenBank/DDBJ whole genome shotgun (WGS) entry which is preliminary data.</text>
</comment>
<dbReference type="AlphaFoldDB" id="A0A6G0MEC6"/>
<reference evidence="2 3" key="1">
    <citation type="submission" date="2018-09" db="EMBL/GenBank/DDBJ databases">
        <title>Genomic investigation of the strawberry pathogen Phytophthora fragariae indicates pathogenicity is determined by transcriptional variation in three key races.</title>
        <authorList>
            <person name="Adams T.M."/>
            <person name="Armitage A.D."/>
            <person name="Sobczyk M.K."/>
            <person name="Bates H.J."/>
            <person name="Dunwell J.M."/>
            <person name="Nellist C.F."/>
            <person name="Harrison R.J."/>
        </authorList>
    </citation>
    <scope>NUCLEOTIDE SEQUENCE [LARGE SCALE GENOMIC DNA]</scope>
    <source>
        <strain evidence="2 3">BC-23</strain>
    </source>
</reference>
<organism evidence="2 3">
    <name type="scientific">Phytophthora fragariae</name>
    <dbReference type="NCBI Taxonomy" id="53985"/>
    <lineage>
        <taxon>Eukaryota</taxon>
        <taxon>Sar</taxon>
        <taxon>Stramenopiles</taxon>
        <taxon>Oomycota</taxon>
        <taxon>Peronosporomycetes</taxon>
        <taxon>Peronosporales</taxon>
        <taxon>Peronosporaceae</taxon>
        <taxon>Phytophthora</taxon>
    </lineage>
</organism>
<dbReference type="EMBL" id="QXGC01005729">
    <property type="protein sequence ID" value="KAE9164367.1"/>
    <property type="molecule type" value="Genomic_DNA"/>
</dbReference>
<gene>
    <name evidence="2" type="ORF">PF004_g29845</name>
</gene>
<evidence type="ECO:0000313" key="2">
    <source>
        <dbReference type="EMBL" id="KAE9164367.1"/>
    </source>
</evidence>
<accession>A0A6G0MEC6</accession>